<dbReference type="InterPro" id="IPR001227">
    <property type="entry name" value="Ac_transferase_dom_sf"/>
</dbReference>
<proteinExistence type="predicted"/>
<dbReference type="InterPro" id="IPR016039">
    <property type="entry name" value="Thiolase-like"/>
</dbReference>
<dbReference type="InterPro" id="IPR013968">
    <property type="entry name" value="PKS_KR"/>
</dbReference>
<dbReference type="InterPro" id="IPR020807">
    <property type="entry name" value="PKS_DH"/>
</dbReference>
<organism evidence="15 16">
    <name type="scientific">Streptomyces musisoli</name>
    <dbReference type="NCBI Taxonomy" id="2802280"/>
    <lineage>
        <taxon>Bacteria</taxon>
        <taxon>Bacillati</taxon>
        <taxon>Actinomycetota</taxon>
        <taxon>Actinomycetes</taxon>
        <taxon>Kitasatosporales</taxon>
        <taxon>Streptomycetaceae</taxon>
        <taxon>Streptomyces</taxon>
    </lineage>
</organism>
<evidence type="ECO:0000313" key="15">
    <source>
        <dbReference type="EMBL" id="MBL1108588.1"/>
    </source>
</evidence>
<dbReference type="PROSITE" id="PS52004">
    <property type="entry name" value="KS3_2"/>
    <property type="match status" value="1"/>
</dbReference>
<dbReference type="InterPro" id="IPR057326">
    <property type="entry name" value="KR_dom"/>
</dbReference>
<dbReference type="InterPro" id="IPR014031">
    <property type="entry name" value="Ketoacyl_synth_C"/>
</dbReference>
<dbReference type="InterPro" id="IPR032821">
    <property type="entry name" value="PKS_assoc"/>
</dbReference>
<feature type="region of interest" description="C-terminal hotdog fold" evidence="9">
    <location>
        <begin position="1046"/>
        <end position="1182"/>
    </location>
</feature>
<comment type="caution">
    <text evidence="15">The sequence shown here is derived from an EMBL/GenBank/DDBJ whole genome shotgun (WGS) entry which is preliminary data.</text>
</comment>
<sequence>MNNEEQLLDYLKRTTAELREARRRLRENEQRAHGPVAVVGIGCRYPGGVTTPEELWDLVASGTDAVSDFPADRGWDVDALYDPDPARPGRTYSRTGGFLHDAADFDHDFFGISPREALAMDPQQRLLLETSHEAFERAGILPASLRGSRTGVFAGVMYNDYATRLTSVPDDLDGYLANGSAASIASGRVAYTFGLEGPVVTVDTACSSSLVAVHWAVRALQSGECSLALAGGVTVMSTPETFIDFSRQRGLAPDGRCKAFAAAADGTGWGEGAGMLLLERLSDARRNGHPVLAVVRGSAVNSDGASSRLTAPNGPSQQRVIRQALAGAGLTAADVDVVEAHGTGTSLGDPIEAQALLATYGQDRAEPLLLGSVKSNLGHTQAAAGVAGIIKTVLAMRHGEVPPTLHVDAPTDQVDWSAGAVELALERRPWPATGRPRRAAVSSFGISGTNAHVILEQAPAEPDPAEDADHPPVRDGAWLPWIVSGRTRRALTGQTERLRDHLAAHPGIRPADLGLSLATTRARFEHRAVAVGRDTGELLDRLAAAAPLTRMGGKTAFLFTGQGAQRLGMGRDLRRAFPVYAEAFDAVCALADRSLERPLAEVIDTDAGLLTRTDYAQTALFATEVALYRLLESWGVTPDYLAGHSVGELAAAHVAGVLSLPDAVRLVLARGTLMAALPAGGAMAALRATEEEVTPHLDDRVGLAAVNGPRSVVVSGAEDAVEALAARFGKSKRLTVSHAFHSPLMEPMLAGFAEAAARCAFERPRIPIVSTLTGALADPGRLATAGYWVEHVRRPVRFAPAMAALHELGVRKYLEVGPDAALTALAVDCVPEDSVTVAALRRDGDEERDLVAAVARLHAAGTAVDWAAFFAPHAARPTGLPTYAFQRERLWLEATAGGGDADGLGQSATGHPLLTAAADLPDTGGAVLTGRLSRASHPWLADHAVHGTVLLPGTAFVEMALQAAERTGCDTVDELTLHAPLILPEQGALSVQVAVGGERDGRRELTVWSRRADTPDAPWTRNAAGVLAGAEEGNPAGLTDWPPRDAEPVDLAGLYPALARTGYGYGEVFQGLRAMWRRGDELFAEAALPESARATAAAFGVHPALLDAALHVNLLELPGGQAVLPFAWGGVTLHAAGTGTLRLHLSPSGPDAVTLALADGSGAPVATVRSLVARPVSAEQLAGDGDDPLYRVDLVPAPGAETTADAPAPAVCGLTDTGHRTDTSHRDGTVHRDDTAHRDGTGHRDGIVHRDRTGHFHTGDHDDTGRSDDIGHPGHPVPAGTGLDAPHHADLAALTAAGPVPDLVVLAVPAAPDTVADLPGLVRQRVNATLDALRAWTADERYADRRLAVLLRTGDLSHAPLHGLVRAAQAENPGRFLLIDSDSGTGTGTGPALATALASGEPEIAVRDGEVRVPRLARAKSGGPISWDPDGTVLITGGTGGLGALIARHLVTEHGVRRLLLAGRRGADAPGATELRDRLTESGAEVTLARCDAADRAGLAALLAEHDVRAVVHAAGVVDNGVLATLDADRVDRVLRPKVDAAWNLHELTRDKDLSAFVLLSSTAGLLVGGGQANYAAANTFLDGLAAHRRSLGLPAVSLAYGLWSGTGGLSAGIDAGDLERLRRLGLPPLTPAQGLRTFDAGLGAEDAVLVPVRLDAAAVRARPDGVPALLRGLVRPARRRGTDPAAGVPAHSWHDRLARLPDPERDRALLELVRTHVAGVLGHPSPESVDPGRAFQEMGFDSLAAVELRNLLAGATGLTLPATLVFDQPTPLTLATHLKTALVPGPADLTRSALAELDRLEAALHALPDQDGSHARVAARLEALLRGWQDTHGRAGAPVPPEDFREASDDELFARIDNELGAL</sequence>
<dbReference type="Pfam" id="PF02801">
    <property type="entry name" value="Ketoacyl-synt_C"/>
    <property type="match status" value="1"/>
</dbReference>
<evidence type="ECO:0000256" key="6">
    <source>
        <dbReference type="ARBA" id="ARBA00023194"/>
    </source>
</evidence>
<evidence type="ECO:0000256" key="9">
    <source>
        <dbReference type="PROSITE-ProRule" id="PRU01363"/>
    </source>
</evidence>
<dbReference type="Gene3D" id="3.40.366.10">
    <property type="entry name" value="Malonyl-Coenzyme A Acyl Carrier Protein, domain 2"/>
    <property type="match status" value="1"/>
</dbReference>
<evidence type="ECO:0000256" key="4">
    <source>
        <dbReference type="ARBA" id="ARBA00022553"/>
    </source>
</evidence>
<dbReference type="Proteomes" id="UP000621386">
    <property type="component" value="Unassembled WGS sequence"/>
</dbReference>
<accession>A0ABS1P8B0</accession>
<evidence type="ECO:0000313" key="16">
    <source>
        <dbReference type="Proteomes" id="UP000621386"/>
    </source>
</evidence>
<dbReference type="SMART" id="SM00823">
    <property type="entry name" value="PKS_PP"/>
    <property type="match status" value="1"/>
</dbReference>
<dbReference type="Pfam" id="PF08990">
    <property type="entry name" value="Docking"/>
    <property type="match status" value="1"/>
</dbReference>
<dbReference type="PROSITE" id="PS50075">
    <property type="entry name" value="CARRIER"/>
    <property type="match status" value="1"/>
</dbReference>
<dbReference type="PANTHER" id="PTHR43775">
    <property type="entry name" value="FATTY ACID SYNTHASE"/>
    <property type="match status" value="1"/>
</dbReference>
<feature type="domain" description="Ketosynthase family 3 (KS3)" evidence="13">
    <location>
        <begin position="33"/>
        <end position="457"/>
    </location>
</feature>
<dbReference type="RefSeq" id="WP_201823528.1">
    <property type="nucleotide sequence ID" value="NZ_JAERRH010000013.1"/>
</dbReference>
<keyword evidence="16" id="KW-1185">Reference proteome</keyword>
<keyword evidence="10" id="KW-0175">Coiled coil</keyword>
<dbReference type="Pfam" id="PF00109">
    <property type="entry name" value="ketoacyl-synt"/>
    <property type="match status" value="1"/>
</dbReference>
<name>A0ABS1P8B0_9ACTN</name>
<dbReference type="PROSITE" id="PS00606">
    <property type="entry name" value="KS3_1"/>
    <property type="match status" value="1"/>
</dbReference>
<dbReference type="CDD" id="cd08956">
    <property type="entry name" value="KR_3_FAS_SDR_x"/>
    <property type="match status" value="1"/>
</dbReference>
<dbReference type="SUPFAM" id="SSF52151">
    <property type="entry name" value="FabD/lysophospholipase-like"/>
    <property type="match status" value="1"/>
</dbReference>
<dbReference type="Pfam" id="PF00698">
    <property type="entry name" value="Acyl_transf_1"/>
    <property type="match status" value="1"/>
</dbReference>
<feature type="active site" description="Proton donor; for dehydratase activity" evidence="9">
    <location>
        <position position="1107"/>
    </location>
</feature>
<keyword evidence="8" id="KW-0012">Acyltransferase</keyword>
<dbReference type="Gene3D" id="1.10.1200.10">
    <property type="entry name" value="ACP-like"/>
    <property type="match status" value="1"/>
</dbReference>
<reference evidence="15 16" key="1">
    <citation type="submission" date="2021-01" db="EMBL/GenBank/DDBJ databases">
        <title>WGS of actinomycetes isolated from Thailand.</title>
        <authorList>
            <person name="Thawai C."/>
        </authorList>
    </citation>
    <scope>NUCLEOTIDE SEQUENCE [LARGE SCALE GENOMIC DNA]</scope>
    <source>
        <strain evidence="15 16">CH5-8</strain>
    </source>
</reference>
<keyword evidence="3" id="KW-0596">Phosphopantetheine</keyword>
<dbReference type="Pfam" id="PF21089">
    <property type="entry name" value="PKS_DH_N"/>
    <property type="match status" value="1"/>
</dbReference>
<evidence type="ECO:0000256" key="3">
    <source>
        <dbReference type="ARBA" id="ARBA00022450"/>
    </source>
</evidence>
<dbReference type="InterPro" id="IPR018201">
    <property type="entry name" value="Ketoacyl_synth_AS"/>
</dbReference>
<dbReference type="InterPro" id="IPR015083">
    <property type="entry name" value="NorB/c/GfsB-D-like_docking"/>
</dbReference>
<dbReference type="Gene3D" id="1.20.5.1140">
    <property type="entry name" value="Docking domain of the erythromycin polyketide synthase (DEBS)"/>
    <property type="match status" value="1"/>
</dbReference>
<dbReference type="Pfam" id="PF00550">
    <property type="entry name" value="PP-binding"/>
    <property type="match status" value="1"/>
</dbReference>
<feature type="active site" description="Proton acceptor; for dehydratase activity" evidence="9">
    <location>
        <position position="943"/>
    </location>
</feature>
<dbReference type="Pfam" id="PF08659">
    <property type="entry name" value="KR"/>
    <property type="match status" value="1"/>
</dbReference>
<dbReference type="EMBL" id="JAERRH010000013">
    <property type="protein sequence ID" value="MBL1108588.1"/>
    <property type="molecule type" value="Genomic_DNA"/>
</dbReference>
<dbReference type="SUPFAM" id="SSF51735">
    <property type="entry name" value="NAD(P)-binding Rossmann-fold domains"/>
    <property type="match status" value="2"/>
</dbReference>
<dbReference type="SMART" id="SM00825">
    <property type="entry name" value="PKS_KS"/>
    <property type="match status" value="1"/>
</dbReference>
<protein>
    <submittedName>
        <fullName evidence="15">SDR family NAD(P)-dependent oxidoreductase</fullName>
    </submittedName>
</protein>
<dbReference type="Pfam" id="PF22953">
    <property type="entry name" value="SpnB_Rossmann"/>
    <property type="match status" value="1"/>
</dbReference>
<evidence type="ECO:0000256" key="11">
    <source>
        <dbReference type="SAM" id="MobiDB-lite"/>
    </source>
</evidence>
<dbReference type="InterPro" id="IPR020806">
    <property type="entry name" value="PKS_PP-bd"/>
</dbReference>
<dbReference type="Pfam" id="PF09277">
    <property type="entry name" value="Erythro-docking"/>
    <property type="match status" value="1"/>
</dbReference>
<evidence type="ECO:0000259" key="14">
    <source>
        <dbReference type="PROSITE" id="PS52019"/>
    </source>
</evidence>
<dbReference type="SMART" id="SM01294">
    <property type="entry name" value="PKS_PP_betabranch"/>
    <property type="match status" value="1"/>
</dbReference>
<dbReference type="InterPro" id="IPR015357">
    <property type="entry name" value="EryA2_docking"/>
</dbReference>
<comment type="cofactor">
    <cofactor evidence="1">
        <name>pantetheine 4'-phosphate</name>
        <dbReference type="ChEBI" id="CHEBI:47942"/>
    </cofactor>
</comment>
<dbReference type="Gene3D" id="3.30.70.3290">
    <property type="match status" value="1"/>
</dbReference>
<feature type="region of interest" description="Disordered" evidence="11">
    <location>
        <begin position="1200"/>
        <end position="1285"/>
    </location>
</feature>
<evidence type="ECO:0000256" key="10">
    <source>
        <dbReference type="SAM" id="Coils"/>
    </source>
</evidence>
<dbReference type="InterPro" id="IPR042104">
    <property type="entry name" value="PKS_dehydratase_sf"/>
</dbReference>
<dbReference type="InterPro" id="IPR009081">
    <property type="entry name" value="PP-bd_ACP"/>
</dbReference>
<feature type="region of interest" description="N-terminal hotdog fold" evidence="9">
    <location>
        <begin position="911"/>
        <end position="1034"/>
    </location>
</feature>
<dbReference type="PANTHER" id="PTHR43775:SF51">
    <property type="entry name" value="INACTIVE PHENOLPHTHIOCEROL SYNTHESIS POLYKETIDE SYNTHASE TYPE I PKS1-RELATED"/>
    <property type="match status" value="1"/>
</dbReference>
<dbReference type="InterPro" id="IPR036291">
    <property type="entry name" value="NAD(P)-bd_dom_sf"/>
</dbReference>
<dbReference type="InterPro" id="IPR036299">
    <property type="entry name" value="Polyketide_synth_docking_sf"/>
</dbReference>
<dbReference type="InterPro" id="IPR049900">
    <property type="entry name" value="PKS_mFAS_DH"/>
</dbReference>
<dbReference type="InterPro" id="IPR016035">
    <property type="entry name" value="Acyl_Trfase/lysoPLipase"/>
</dbReference>
<dbReference type="SMART" id="SM00826">
    <property type="entry name" value="PKS_DH"/>
    <property type="match status" value="1"/>
</dbReference>
<dbReference type="SUPFAM" id="SSF53901">
    <property type="entry name" value="Thiolase-like"/>
    <property type="match status" value="1"/>
</dbReference>
<dbReference type="Gene3D" id="3.40.47.10">
    <property type="match status" value="1"/>
</dbReference>
<dbReference type="PROSITE" id="PS52019">
    <property type="entry name" value="PKS_MFAS_DH"/>
    <property type="match status" value="1"/>
</dbReference>
<dbReference type="InterPro" id="IPR020841">
    <property type="entry name" value="PKS_Beta-ketoAc_synthase_dom"/>
</dbReference>
<feature type="domain" description="Carrier" evidence="12">
    <location>
        <begin position="1708"/>
        <end position="1783"/>
    </location>
</feature>
<dbReference type="PROSITE" id="PS00012">
    <property type="entry name" value="PHOSPHOPANTETHEINE"/>
    <property type="match status" value="1"/>
</dbReference>
<dbReference type="Gene3D" id="3.40.50.720">
    <property type="entry name" value="NAD(P)-binding Rossmann-like Domain"/>
    <property type="match status" value="1"/>
</dbReference>
<dbReference type="Pfam" id="PF16197">
    <property type="entry name" value="KAsynt_C_assoc"/>
    <property type="match status" value="1"/>
</dbReference>
<dbReference type="InterPro" id="IPR014030">
    <property type="entry name" value="Ketoacyl_synth_N"/>
</dbReference>
<comment type="pathway">
    <text evidence="2">Antibiotic biosynthesis.</text>
</comment>
<dbReference type="CDD" id="cd00833">
    <property type="entry name" value="PKS"/>
    <property type="match status" value="1"/>
</dbReference>
<keyword evidence="5" id="KW-0808">Transferase</keyword>
<feature type="domain" description="PKS/mFAS DH" evidence="14">
    <location>
        <begin position="911"/>
        <end position="1182"/>
    </location>
</feature>
<dbReference type="Gene3D" id="3.10.129.110">
    <property type="entry name" value="Polyketide synthase dehydratase"/>
    <property type="match status" value="1"/>
</dbReference>
<dbReference type="SUPFAM" id="SSF55048">
    <property type="entry name" value="Probable ACP-binding domain of malonyl-CoA ACP transacylase"/>
    <property type="match status" value="1"/>
</dbReference>
<dbReference type="SMART" id="SM00822">
    <property type="entry name" value="PKS_KR"/>
    <property type="match status" value="1"/>
</dbReference>
<feature type="compositionally biased region" description="Basic and acidic residues" evidence="11">
    <location>
        <begin position="1217"/>
        <end position="1272"/>
    </location>
</feature>
<evidence type="ECO:0000256" key="8">
    <source>
        <dbReference type="ARBA" id="ARBA00023315"/>
    </source>
</evidence>
<evidence type="ECO:0000256" key="5">
    <source>
        <dbReference type="ARBA" id="ARBA00022679"/>
    </source>
</evidence>
<dbReference type="InterPro" id="IPR049552">
    <property type="entry name" value="PKS_DH_N"/>
</dbReference>
<evidence type="ECO:0000256" key="2">
    <source>
        <dbReference type="ARBA" id="ARBA00004792"/>
    </source>
</evidence>
<dbReference type="InterPro" id="IPR055123">
    <property type="entry name" value="SpnB-like_Rossmann"/>
</dbReference>
<dbReference type="SUPFAM" id="SSF101166">
    <property type="entry name" value="Docking domain A of the erythromycin polyketide synthase (DEBS)"/>
    <property type="match status" value="1"/>
</dbReference>
<feature type="coiled-coil region" evidence="10">
    <location>
        <begin position="1"/>
        <end position="31"/>
    </location>
</feature>
<dbReference type="SMART" id="SM00827">
    <property type="entry name" value="PKS_AT"/>
    <property type="match status" value="1"/>
</dbReference>
<dbReference type="InterPro" id="IPR050091">
    <property type="entry name" value="PKS_NRPS_Biosynth_Enz"/>
</dbReference>
<dbReference type="InterPro" id="IPR036736">
    <property type="entry name" value="ACP-like_sf"/>
</dbReference>
<evidence type="ECO:0000259" key="12">
    <source>
        <dbReference type="PROSITE" id="PS50075"/>
    </source>
</evidence>
<evidence type="ECO:0000256" key="1">
    <source>
        <dbReference type="ARBA" id="ARBA00001957"/>
    </source>
</evidence>
<keyword evidence="4" id="KW-0597">Phosphoprotein</keyword>
<dbReference type="InterPro" id="IPR049551">
    <property type="entry name" value="PKS_DH_C"/>
</dbReference>
<keyword evidence="7" id="KW-0511">Multifunctional enzyme</keyword>
<evidence type="ECO:0000256" key="7">
    <source>
        <dbReference type="ARBA" id="ARBA00023268"/>
    </source>
</evidence>
<keyword evidence="6" id="KW-0045">Antibiotic biosynthesis</keyword>
<dbReference type="SUPFAM" id="SSF101173">
    <property type="entry name" value="Docking domain B of the erythromycin polyketide synthase (DEBS)"/>
    <property type="match status" value="1"/>
</dbReference>
<dbReference type="InterPro" id="IPR016036">
    <property type="entry name" value="Malonyl_transacylase_ACP-bd"/>
</dbReference>
<dbReference type="Pfam" id="PF14765">
    <property type="entry name" value="PS-DH"/>
    <property type="match status" value="1"/>
</dbReference>
<dbReference type="InterPro" id="IPR006162">
    <property type="entry name" value="Ppantetheine_attach_site"/>
</dbReference>
<dbReference type="InterPro" id="IPR014043">
    <property type="entry name" value="Acyl_transferase_dom"/>
</dbReference>
<evidence type="ECO:0000259" key="13">
    <source>
        <dbReference type="PROSITE" id="PS52004"/>
    </source>
</evidence>
<dbReference type="SUPFAM" id="SSF47336">
    <property type="entry name" value="ACP-like"/>
    <property type="match status" value="1"/>
</dbReference>
<dbReference type="InterPro" id="IPR036347">
    <property type="entry name" value="DEBS_docking_sf"/>
</dbReference>
<gene>
    <name evidence="15" type="ORF">JK361_29055</name>
</gene>